<accession>A0A9W6QCV4</accession>
<evidence type="ECO:0000313" key="1">
    <source>
        <dbReference type="EMBL" id="GLW74467.1"/>
    </source>
</evidence>
<dbReference type="AlphaFoldDB" id="A0A9W6QCV4"/>
<protein>
    <submittedName>
        <fullName evidence="1">Uncharacterized protein</fullName>
    </submittedName>
</protein>
<gene>
    <name evidence="1" type="ORF">Kpho02_67650</name>
</gene>
<name>A0A9W6QCV4_9ACTN</name>
<dbReference type="InterPro" id="IPR045701">
    <property type="entry name" value="DUF6059"/>
</dbReference>
<dbReference type="Proteomes" id="UP001165041">
    <property type="component" value="Unassembled WGS sequence"/>
</dbReference>
<dbReference type="EMBL" id="BSSA01000035">
    <property type="protein sequence ID" value="GLW74467.1"/>
    <property type="molecule type" value="Genomic_DNA"/>
</dbReference>
<organism evidence="1 2">
    <name type="scientific">Kitasatospora phosalacinea</name>
    <dbReference type="NCBI Taxonomy" id="2065"/>
    <lineage>
        <taxon>Bacteria</taxon>
        <taxon>Bacillati</taxon>
        <taxon>Actinomycetota</taxon>
        <taxon>Actinomycetes</taxon>
        <taxon>Kitasatosporales</taxon>
        <taxon>Streptomycetaceae</taxon>
        <taxon>Kitasatospora</taxon>
    </lineage>
</organism>
<comment type="caution">
    <text evidence="1">The sequence shown here is derived from an EMBL/GenBank/DDBJ whole genome shotgun (WGS) entry which is preliminary data.</text>
</comment>
<sequence>MSQVGFEGEVGFLTGFLWWAAGQARLSCVQMMVKGLSTIGKGLSTVGHLWYAAPPHEGEPNETILTVDGLPGPGHPEQLRTCAGLTPRERRAWDEITRS</sequence>
<evidence type="ECO:0000313" key="2">
    <source>
        <dbReference type="Proteomes" id="UP001165041"/>
    </source>
</evidence>
<reference evidence="1" key="1">
    <citation type="submission" date="2023-02" db="EMBL/GenBank/DDBJ databases">
        <title>Kitasatospora phosalacinea NBRC 14627.</title>
        <authorList>
            <person name="Ichikawa N."/>
            <person name="Sato H."/>
            <person name="Tonouchi N."/>
        </authorList>
    </citation>
    <scope>NUCLEOTIDE SEQUENCE</scope>
    <source>
        <strain evidence="1">NBRC 14627</strain>
    </source>
</reference>
<dbReference type="Pfam" id="PF19534">
    <property type="entry name" value="DUF6059"/>
    <property type="match status" value="1"/>
</dbReference>
<proteinExistence type="predicted"/>